<evidence type="ECO:0000313" key="5">
    <source>
        <dbReference type="Proteomes" id="UP000676776"/>
    </source>
</evidence>
<evidence type="ECO:0000313" key="4">
    <source>
        <dbReference type="EMBL" id="MBO3116969.1"/>
    </source>
</evidence>
<proteinExistence type="predicted"/>
<protein>
    <submittedName>
        <fullName evidence="4">T9SS type A sorting domain-containing protein</fullName>
    </submittedName>
</protein>
<dbReference type="RefSeq" id="WP_208154327.1">
    <property type="nucleotide sequence ID" value="NZ_JAGEVF010000006.1"/>
</dbReference>
<dbReference type="Proteomes" id="UP000676776">
    <property type="component" value="Unassembled WGS sequence"/>
</dbReference>
<evidence type="ECO:0000256" key="2">
    <source>
        <dbReference type="SAM" id="SignalP"/>
    </source>
</evidence>
<comment type="caution">
    <text evidence="4">The sequence shown here is derived from an EMBL/GenBank/DDBJ whole genome shotgun (WGS) entry which is preliminary data.</text>
</comment>
<feature type="signal peptide" evidence="2">
    <location>
        <begin position="1"/>
        <end position="23"/>
    </location>
</feature>
<reference evidence="4 5" key="1">
    <citation type="submission" date="2021-03" db="EMBL/GenBank/DDBJ databases">
        <title>Winogradskyella sp. nov., isolated from costal sediment.</title>
        <authorList>
            <person name="Gao C."/>
        </authorList>
    </citation>
    <scope>NUCLEOTIDE SEQUENCE [LARGE SCALE GENOMIC DNA]</scope>
    <source>
        <strain evidence="4 5">DF17</strain>
    </source>
</reference>
<feature type="domain" description="Secretion system C-terminal sorting" evidence="3">
    <location>
        <begin position="238"/>
        <end position="309"/>
    </location>
</feature>
<evidence type="ECO:0000256" key="1">
    <source>
        <dbReference type="ARBA" id="ARBA00022729"/>
    </source>
</evidence>
<organism evidence="4 5">
    <name type="scientific">Winogradskyella pelagia</name>
    <dbReference type="NCBI Taxonomy" id="2819984"/>
    <lineage>
        <taxon>Bacteria</taxon>
        <taxon>Pseudomonadati</taxon>
        <taxon>Bacteroidota</taxon>
        <taxon>Flavobacteriia</taxon>
        <taxon>Flavobacteriales</taxon>
        <taxon>Flavobacteriaceae</taxon>
        <taxon>Winogradskyella</taxon>
    </lineage>
</organism>
<keyword evidence="1 2" id="KW-0732">Signal</keyword>
<keyword evidence="5" id="KW-1185">Reference proteome</keyword>
<sequence>MKNLYILLFYFSVCNLSSGQILAFDNFSYPDGPLVGNGAWAATYGSSNTIPVISGEVLIDMDGLSPSAGTNLSFSSVSGDIFYSLDFTVTDVISMVGGADRETFAYLFDATAMLAGWRARIDVVSPTASGDYSIGISTGSNAADTVWPNDLTVGVTYNAIVRYNQIEDIAELWINASSQSDPSILGTDGLTPLTMVAFGLRQSNSQINETVLVDNVLVSSSFNEILRINESIIKDFKLFPNPANRNSQSVYITSKHNGSKNVEVFNVLGEKLFTTVIQGEELNISRLTEGLYVLKITENNITITRKLVVN</sequence>
<accession>A0ABS3T2J1</accession>
<evidence type="ECO:0000259" key="3">
    <source>
        <dbReference type="Pfam" id="PF18962"/>
    </source>
</evidence>
<dbReference type="Pfam" id="PF18962">
    <property type="entry name" value="Por_Secre_tail"/>
    <property type="match status" value="1"/>
</dbReference>
<name>A0ABS3T2J1_9FLAO</name>
<dbReference type="NCBIfam" id="TIGR04183">
    <property type="entry name" value="Por_Secre_tail"/>
    <property type="match status" value="1"/>
</dbReference>
<feature type="chain" id="PRO_5046857944" evidence="2">
    <location>
        <begin position="24"/>
        <end position="310"/>
    </location>
</feature>
<gene>
    <name evidence="4" type="ORF">J4050_09430</name>
</gene>
<dbReference type="EMBL" id="JAGEVF010000006">
    <property type="protein sequence ID" value="MBO3116969.1"/>
    <property type="molecule type" value="Genomic_DNA"/>
</dbReference>
<dbReference type="InterPro" id="IPR026444">
    <property type="entry name" value="Secre_tail"/>
</dbReference>